<dbReference type="InterPro" id="IPR014001">
    <property type="entry name" value="Helicase_ATP-bd"/>
</dbReference>
<dbReference type="GO" id="GO:0005737">
    <property type="term" value="C:cytoplasm"/>
    <property type="evidence" value="ECO:0007669"/>
    <property type="project" value="UniProtKB-SubCell"/>
</dbReference>
<keyword evidence="6" id="KW-0347">Helicase</keyword>
<dbReference type="GO" id="GO:0016787">
    <property type="term" value="F:hydrolase activity"/>
    <property type="evidence" value="ECO:0007669"/>
    <property type="project" value="UniProtKB-KW"/>
</dbReference>
<dbReference type="AlphaFoldDB" id="Q1IHV1"/>
<dbReference type="InterPro" id="IPR037235">
    <property type="entry name" value="TRCF-like_C_D7"/>
</dbReference>
<evidence type="ECO:0000313" key="16">
    <source>
        <dbReference type="EMBL" id="ABF43549.1"/>
    </source>
</evidence>
<dbReference type="SMART" id="SM01058">
    <property type="entry name" value="CarD_TRCF"/>
    <property type="match status" value="1"/>
</dbReference>
<accession>Q1IHV1</accession>
<evidence type="ECO:0000256" key="12">
    <source>
        <dbReference type="ARBA" id="ARBA00070128"/>
    </source>
</evidence>
<dbReference type="InterPro" id="IPR011545">
    <property type="entry name" value="DEAD/DEAH_box_helicase_dom"/>
</dbReference>
<reference evidence="16 17" key="1">
    <citation type="journal article" date="2009" name="Appl. Environ. Microbiol.">
        <title>Three genomes from the phylum Acidobacteria provide insight into the lifestyles of these microorganisms in soils.</title>
        <authorList>
            <person name="Ward N.L."/>
            <person name="Challacombe J.F."/>
            <person name="Janssen P.H."/>
            <person name="Henrissat B."/>
            <person name="Coutinho P.M."/>
            <person name="Wu M."/>
            <person name="Xie G."/>
            <person name="Haft D.H."/>
            <person name="Sait M."/>
            <person name="Badger J."/>
            <person name="Barabote R.D."/>
            <person name="Bradley B."/>
            <person name="Brettin T.S."/>
            <person name="Brinkac L.M."/>
            <person name="Bruce D."/>
            <person name="Creasy T."/>
            <person name="Daugherty S.C."/>
            <person name="Davidsen T.M."/>
            <person name="DeBoy R.T."/>
            <person name="Detter J.C."/>
            <person name="Dodson R.J."/>
            <person name="Durkin A.S."/>
            <person name="Ganapathy A."/>
            <person name="Gwinn-Giglio M."/>
            <person name="Han C.S."/>
            <person name="Khouri H."/>
            <person name="Kiss H."/>
            <person name="Kothari S.P."/>
            <person name="Madupu R."/>
            <person name="Nelson K.E."/>
            <person name="Nelson W.C."/>
            <person name="Paulsen I."/>
            <person name="Penn K."/>
            <person name="Ren Q."/>
            <person name="Rosovitz M.J."/>
            <person name="Selengut J.D."/>
            <person name="Shrivastava S."/>
            <person name="Sullivan S.A."/>
            <person name="Tapia R."/>
            <person name="Thompson L.S."/>
            <person name="Watkins K.L."/>
            <person name="Yang Q."/>
            <person name="Yu C."/>
            <person name="Zafar N."/>
            <person name="Zhou L."/>
            <person name="Kuske C.R."/>
        </authorList>
    </citation>
    <scope>NUCLEOTIDE SEQUENCE [LARGE SCALE GENOMIC DNA]</scope>
    <source>
        <strain evidence="16 17">Ellin345</strain>
    </source>
</reference>
<evidence type="ECO:0000256" key="2">
    <source>
        <dbReference type="ARBA" id="ARBA00022490"/>
    </source>
</evidence>
<comment type="similarity">
    <text evidence="11 13">In the C-terminal section; belongs to the helicase family. RecG subfamily.</text>
</comment>
<dbReference type="GO" id="GO:0006355">
    <property type="term" value="P:regulation of DNA-templated transcription"/>
    <property type="evidence" value="ECO:0007669"/>
    <property type="project" value="UniProtKB-UniRule"/>
</dbReference>
<dbReference type="HOGENOM" id="CLU_005122_1_3_0"/>
<evidence type="ECO:0000256" key="8">
    <source>
        <dbReference type="ARBA" id="ARBA00023125"/>
    </source>
</evidence>
<dbReference type="PROSITE" id="PS51194">
    <property type="entry name" value="HELICASE_CTER"/>
    <property type="match status" value="1"/>
</dbReference>
<dbReference type="Gene3D" id="2.40.10.170">
    <property type="match status" value="1"/>
</dbReference>
<comment type="subcellular location">
    <subcellularLocation>
        <location evidence="1 13">Cytoplasm</location>
    </subcellularLocation>
</comment>
<dbReference type="SMART" id="SM00490">
    <property type="entry name" value="HELICc"/>
    <property type="match status" value="1"/>
</dbReference>
<comment type="function">
    <text evidence="13">Couples transcription and DNA repair by recognizing RNA polymerase (RNAP) stalled at DNA lesions. Mediates ATP-dependent release of RNAP and its truncated transcript from the DNA, and recruitment of nucleotide excision repair machinery to the damaged site.</text>
</comment>
<feature type="domain" description="Helicase C-terminal" evidence="15">
    <location>
        <begin position="834"/>
        <end position="984"/>
    </location>
</feature>
<dbReference type="Pfam" id="PF02559">
    <property type="entry name" value="CarD_TRCF_RID"/>
    <property type="match status" value="1"/>
</dbReference>
<dbReference type="Gene3D" id="3.30.2060.10">
    <property type="entry name" value="Penicillin-binding protein 1b domain"/>
    <property type="match status" value="1"/>
</dbReference>
<evidence type="ECO:0000259" key="14">
    <source>
        <dbReference type="PROSITE" id="PS51192"/>
    </source>
</evidence>
<protein>
    <recommendedName>
        <fullName evidence="12 13">Transcription-repair-coupling factor</fullName>
        <shortName evidence="13">TRCF</shortName>
        <ecNumber evidence="13">3.6.4.-</ecNumber>
    </recommendedName>
</protein>
<dbReference type="Gene3D" id="3.40.50.300">
    <property type="entry name" value="P-loop containing nucleotide triphosphate hydrolases"/>
    <property type="match status" value="2"/>
</dbReference>
<dbReference type="GO" id="GO:0000716">
    <property type="term" value="P:transcription-coupled nucleotide-excision repair, DNA damage recognition"/>
    <property type="evidence" value="ECO:0007669"/>
    <property type="project" value="UniProtKB-UniRule"/>
</dbReference>
<comment type="similarity">
    <text evidence="10 13">In the N-terminal section; belongs to the UvrB family.</text>
</comment>
<evidence type="ECO:0000313" key="17">
    <source>
        <dbReference type="Proteomes" id="UP000002432"/>
    </source>
</evidence>
<dbReference type="SUPFAM" id="SSF143517">
    <property type="entry name" value="TRCF domain-like"/>
    <property type="match status" value="1"/>
</dbReference>
<dbReference type="KEGG" id="aba:Acid345_4549"/>
<keyword evidence="5 13" id="KW-0378">Hydrolase</keyword>
<evidence type="ECO:0000256" key="4">
    <source>
        <dbReference type="ARBA" id="ARBA00022763"/>
    </source>
</evidence>
<dbReference type="EC" id="3.6.4.-" evidence="13"/>
<dbReference type="NCBIfam" id="TIGR00580">
    <property type="entry name" value="mfd"/>
    <property type="match status" value="1"/>
</dbReference>
<dbReference type="FunFam" id="3.40.50.300:FF:000546">
    <property type="entry name" value="Transcription-repair-coupling factor"/>
    <property type="match status" value="1"/>
</dbReference>
<dbReference type="RefSeq" id="WP_011525346.1">
    <property type="nucleotide sequence ID" value="NC_008009.1"/>
</dbReference>
<dbReference type="STRING" id="204669.Acid345_4549"/>
<dbReference type="Gene3D" id="3.40.50.11180">
    <property type="match status" value="1"/>
</dbReference>
<dbReference type="Pfam" id="PF00271">
    <property type="entry name" value="Helicase_C"/>
    <property type="match status" value="1"/>
</dbReference>
<dbReference type="InterPro" id="IPR003711">
    <property type="entry name" value="CarD-like/TRCF_RID"/>
</dbReference>
<proteinExistence type="inferred from homology"/>
<gene>
    <name evidence="13" type="primary">mfd</name>
    <name evidence="16" type="ordered locus">Acid345_4549</name>
</gene>
<dbReference type="InterPro" id="IPR041471">
    <property type="entry name" value="UvrB_inter"/>
</dbReference>
<dbReference type="OrthoDB" id="9804325at2"/>
<keyword evidence="9 13" id="KW-0234">DNA repair</keyword>
<dbReference type="SUPFAM" id="SSF141259">
    <property type="entry name" value="CarD-like"/>
    <property type="match status" value="1"/>
</dbReference>
<dbReference type="Proteomes" id="UP000002432">
    <property type="component" value="Chromosome"/>
</dbReference>
<evidence type="ECO:0000256" key="9">
    <source>
        <dbReference type="ARBA" id="ARBA00023204"/>
    </source>
</evidence>
<evidence type="ECO:0000256" key="6">
    <source>
        <dbReference type="ARBA" id="ARBA00022806"/>
    </source>
</evidence>
<dbReference type="Pfam" id="PF00270">
    <property type="entry name" value="DEAD"/>
    <property type="match status" value="1"/>
</dbReference>
<dbReference type="InterPro" id="IPR005118">
    <property type="entry name" value="TRCF_C"/>
</dbReference>
<keyword evidence="2 13" id="KW-0963">Cytoplasm</keyword>
<feature type="domain" description="Helicase ATP-binding" evidence="14">
    <location>
        <begin position="648"/>
        <end position="809"/>
    </location>
</feature>
<dbReference type="GO" id="GO:0005524">
    <property type="term" value="F:ATP binding"/>
    <property type="evidence" value="ECO:0007669"/>
    <property type="project" value="UniProtKB-UniRule"/>
</dbReference>
<evidence type="ECO:0000256" key="1">
    <source>
        <dbReference type="ARBA" id="ARBA00004496"/>
    </source>
</evidence>
<evidence type="ECO:0000256" key="10">
    <source>
        <dbReference type="ARBA" id="ARBA00061104"/>
    </source>
</evidence>
<evidence type="ECO:0000256" key="5">
    <source>
        <dbReference type="ARBA" id="ARBA00022801"/>
    </source>
</evidence>
<evidence type="ECO:0000256" key="7">
    <source>
        <dbReference type="ARBA" id="ARBA00022840"/>
    </source>
</evidence>
<keyword evidence="3 13" id="KW-0547">Nucleotide-binding</keyword>
<dbReference type="PROSITE" id="PS51192">
    <property type="entry name" value="HELICASE_ATP_BIND_1"/>
    <property type="match status" value="1"/>
</dbReference>
<keyword evidence="4 13" id="KW-0227">DNA damage</keyword>
<dbReference type="SUPFAM" id="SSF52540">
    <property type="entry name" value="P-loop containing nucleoside triphosphate hydrolases"/>
    <property type="match status" value="3"/>
</dbReference>
<keyword evidence="8 13" id="KW-0238">DNA-binding</keyword>
<evidence type="ECO:0000259" key="15">
    <source>
        <dbReference type="PROSITE" id="PS51194"/>
    </source>
</evidence>
<organism evidence="16 17">
    <name type="scientific">Koribacter versatilis (strain Ellin345)</name>
    <dbReference type="NCBI Taxonomy" id="204669"/>
    <lineage>
        <taxon>Bacteria</taxon>
        <taxon>Pseudomonadati</taxon>
        <taxon>Acidobacteriota</taxon>
        <taxon>Terriglobia</taxon>
        <taxon>Terriglobales</taxon>
        <taxon>Candidatus Korobacteraceae</taxon>
        <taxon>Candidatus Korobacter</taxon>
    </lineage>
</organism>
<evidence type="ECO:0000256" key="11">
    <source>
        <dbReference type="ARBA" id="ARBA00061399"/>
    </source>
</evidence>
<dbReference type="SMART" id="SM00487">
    <property type="entry name" value="DEXDc"/>
    <property type="match status" value="1"/>
</dbReference>
<dbReference type="CDD" id="cd17991">
    <property type="entry name" value="DEXHc_TRCF"/>
    <property type="match status" value="1"/>
</dbReference>
<evidence type="ECO:0000256" key="13">
    <source>
        <dbReference type="HAMAP-Rule" id="MF_00969"/>
    </source>
</evidence>
<dbReference type="PANTHER" id="PTHR47964:SF1">
    <property type="entry name" value="ATP-DEPENDENT DNA HELICASE HOMOLOG RECG, CHLOROPLASTIC"/>
    <property type="match status" value="1"/>
</dbReference>
<dbReference type="EMBL" id="CP000360">
    <property type="protein sequence ID" value="ABF43549.1"/>
    <property type="molecule type" value="Genomic_DNA"/>
</dbReference>
<dbReference type="eggNOG" id="COG1197">
    <property type="taxonomic scope" value="Bacteria"/>
</dbReference>
<keyword evidence="17" id="KW-1185">Reference proteome</keyword>
<dbReference type="EnsemblBacteria" id="ABF43549">
    <property type="protein sequence ID" value="ABF43549"/>
    <property type="gene ID" value="Acid345_4549"/>
</dbReference>
<dbReference type="InterPro" id="IPR027417">
    <property type="entry name" value="P-loop_NTPase"/>
</dbReference>
<dbReference type="HAMAP" id="MF_00969">
    <property type="entry name" value="TRCF"/>
    <property type="match status" value="1"/>
</dbReference>
<dbReference type="GO" id="GO:0003678">
    <property type="term" value="F:DNA helicase activity"/>
    <property type="evidence" value="ECO:0007669"/>
    <property type="project" value="TreeGrafter"/>
</dbReference>
<dbReference type="Gene3D" id="3.90.1150.50">
    <property type="entry name" value="Transcription-repair-coupling factor, D7 domain"/>
    <property type="match status" value="1"/>
</dbReference>
<dbReference type="Pfam" id="PF17757">
    <property type="entry name" value="UvrB_inter"/>
    <property type="match status" value="1"/>
</dbReference>
<dbReference type="Pfam" id="PF03461">
    <property type="entry name" value="TRCF"/>
    <property type="match status" value="1"/>
</dbReference>
<dbReference type="InterPro" id="IPR047112">
    <property type="entry name" value="RecG/Mfd"/>
</dbReference>
<dbReference type="PANTHER" id="PTHR47964">
    <property type="entry name" value="ATP-DEPENDENT DNA HELICASE HOMOLOG RECG, CHLOROPLASTIC"/>
    <property type="match status" value="1"/>
</dbReference>
<sequence length="1182" mass="132296">MILPFVRELFADVEKSPEFLRAATQVKSGTGRIRVSGLTPSARALHYALFSKATLKPLIVVVPSNRAAEELLPIVQAYCELTGTAHADAVVMLPAYDVLPYENLSPHPEIQEARAAALWKIVSGTARFVIAPFVATAMHYRPAEFYFDLTKVINRGNSIDSDELRAHLNTSGYSTVDVVEMPGEYALRGGILDIYPPESEHPVRIELFGDEVESIRKFDTETQRSAGATDEVVLLPLSDTPVREDILGSIHAKLSGRRLDADEETLEAIARAEGVTVFPGWEYYAGATANQRLFDLLPNAAVLRDDPVKIESDFEAWWERVQQSHERSGVGHLVRPEDLLDSPDTWQQRIASLPGADVEQLGMYSESGEQIAIQSQSTSKFHGSVPAMVEEVKALLTDGRRVLFAAANTGEVERLADIFSEYMVPFRVGSRSTRPGQETYIEEQGFFAEDLSATTVVKAYVPEGVAMPESRFVLFGTRDLFDESEVASAQQPKRSRSKVSAFLSDFRDLTINDYVVHVEHGIGQYQGLKEIAQGDGEPAEFMILEYAEGARLYVPLTRLDLIQKYRSSEGVKPALNRLGTQQWAKTKARVKKAMKDMADELLKLYAARKTAKGHAFSATGQFEREFDDAFEFNETEDQENAIRDVRQDMESDTPMDRLLCGDVGYGKTEVSMRAAFKAVSDNKQVAVLAPTTVLAFQHFETFKRRFSAFPVKVEMISRFRTAKQQKEIVERVNNGQVDILIGTHRVLSKDIHFPDLGLVVIDEEQRFGVRHKERLKQLRKEVDVLTMSATPIPRTLHMSLLGLRDMSVIETPPKDRMAIQTVVAKWDEKLIKSAIEQELDRGGQIYFVHNRVESIYEISDKIHELVPKAKILVGHGQMGEGQLEDIMLKFMRHDADILVATTIIENGLDIPLCNTMIVNRADRHGLSELYQLRGRVGRSNRRAYAYLLVPPDRELTELARRRLAALKEFSDLGAGFKIAALDLELRGAGNLLGGEQSGQIEAVGFELYTTMLERTVREMKGEVQEEQAETQLNLGLNIRIPPEYIKEENQRLRMYKRVAGVEGEPQLNDVAAELQDRYGAPPAPVRNLIQYARLRLLAERIGIAGIDRQRDQINMRFTEKAQIDPEKLAKFVGRTKGAKFTPQGILKFALKAITADEVLNGLLALLQQLSDAAVAKIQTPSS</sequence>
<dbReference type="InterPro" id="IPR036101">
    <property type="entry name" value="CarD-like/TRCF_RID_sf"/>
</dbReference>
<keyword evidence="7 13" id="KW-0067">ATP-binding</keyword>
<dbReference type="InterPro" id="IPR004576">
    <property type="entry name" value="Mfd"/>
</dbReference>
<dbReference type="GO" id="GO:0003684">
    <property type="term" value="F:damaged DNA binding"/>
    <property type="evidence" value="ECO:0007669"/>
    <property type="project" value="InterPro"/>
</dbReference>
<dbReference type="InterPro" id="IPR001650">
    <property type="entry name" value="Helicase_C-like"/>
</dbReference>
<dbReference type="SMART" id="SM00982">
    <property type="entry name" value="TRCF"/>
    <property type="match status" value="1"/>
</dbReference>
<name>Q1IHV1_KORVE</name>
<evidence type="ECO:0000256" key="3">
    <source>
        <dbReference type="ARBA" id="ARBA00022741"/>
    </source>
</evidence>